<dbReference type="AlphaFoldDB" id="A0A4S4LRJ8"/>
<comment type="caution">
    <text evidence="8">The sequence shown here is derived from an EMBL/GenBank/DDBJ whole genome shotgun (WGS) entry which is preliminary data.</text>
</comment>
<evidence type="ECO:0000313" key="8">
    <source>
        <dbReference type="EMBL" id="THH14969.1"/>
    </source>
</evidence>
<evidence type="ECO:0000313" key="9">
    <source>
        <dbReference type="Proteomes" id="UP000310158"/>
    </source>
</evidence>
<evidence type="ECO:0000259" key="7">
    <source>
        <dbReference type="SMART" id="SM01082"/>
    </source>
</evidence>
<accession>A0A4S4LRJ8</accession>
<comment type="similarity">
    <text evidence="3">Belongs to the CHZ1 family.</text>
</comment>
<dbReference type="SMART" id="SM01082">
    <property type="entry name" value="CHZ"/>
    <property type="match status" value="1"/>
</dbReference>
<dbReference type="Pfam" id="PF09649">
    <property type="entry name" value="CHZ"/>
    <property type="match status" value="1"/>
</dbReference>
<dbReference type="InterPro" id="IPR019098">
    <property type="entry name" value="Histone_chaperone_domain_CHZ"/>
</dbReference>
<reference evidence="8 9" key="1">
    <citation type="submission" date="2019-02" db="EMBL/GenBank/DDBJ databases">
        <title>Genome sequencing of the rare red list fungi Bondarzewia mesenterica.</title>
        <authorList>
            <person name="Buettner E."/>
            <person name="Kellner H."/>
        </authorList>
    </citation>
    <scope>NUCLEOTIDE SEQUENCE [LARGE SCALE GENOMIC DNA]</scope>
    <source>
        <strain evidence="8 9">DSM 108281</strain>
    </source>
</reference>
<comment type="function">
    <text evidence="1">Forms a chaperone-bound H2A.Z-H2B complex that acts as a source for SWR1 complex-dependent H2A to H2A.Z histone replacement in chromatin.</text>
</comment>
<dbReference type="OrthoDB" id="3364766at2759"/>
<evidence type="ECO:0000256" key="3">
    <source>
        <dbReference type="ARBA" id="ARBA00008057"/>
    </source>
</evidence>
<dbReference type="Proteomes" id="UP000310158">
    <property type="component" value="Unassembled WGS sequence"/>
</dbReference>
<organism evidence="8 9">
    <name type="scientific">Bondarzewia mesenterica</name>
    <dbReference type="NCBI Taxonomy" id="1095465"/>
    <lineage>
        <taxon>Eukaryota</taxon>
        <taxon>Fungi</taxon>
        <taxon>Dikarya</taxon>
        <taxon>Basidiomycota</taxon>
        <taxon>Agaricomycotina</taxon>
        <taxon>Agaricomycetes</taxon>
        <taxon>Russulales</taxon>
        <taxon>Bondarzewiaceae</taxon>
        <taxon>Bondarzewia</taxon>
    </lineage>
</organism>
<dbReference type="GO" id="GO:0005634">
    <property type="term" value="C:nucleus"/>
    <property type="evidence" value="ECO:0007669"/>
    <property type="project" value="UniProtKB-SubCell"/>
</dbReference>
<evidence type="ECO:0000256" key="1">
    <source>
        <dbReference type="ARBA" id="ARBA00002212"/>
    </source>
</evidence>
<feature type="compositionally biased region" description="Low complexity" evidence="6">
    <location>
        <begin position="1"/>
        <end position="22"/>
    </location>
</feature>
<feature type="compositionally biased region" description="Acidic residues" evidence="6">
    <location>
        <begin position="42"/>
        <end position="68"/>
    </location>
</feature>
<proteinExistence type="inferred from homology"/>
<keyword evidence="9" id="KW-1185">Reference proteome</keyword>
<feature type="domain" description="Histone chaperone" evidence="7">
    <location>
        <begin position="66"/>
        <end position="101"/>
    </location>
</feature>
<feature type="compositionally biased region" description="Basic and acidic residues" evidence="6">
    <location>
        <begin position="119"/>
        <end position="129"/>
    </location>
</feature>
<evidence type="ECO:0000256" key="5">
    <source>
        <dbReference type="ARBA" id="ARBA00023242"/>
    </source>
</evidence>
<gene>
    <name evidence="8" type="ORF">EW146_g5437</name>
</gene>
<feature type="region of interest" description="Disordered" evidence="6">
    <location>
        <begin position="1"/>
        <end position="129"/>
    </location>
</feature>
<evidence type="ECO:0000256" key="4">
    <source>
        <dbReference type="ARBA" id="ARBA00023186"/>
    </source>
</evidence>
<evidence type="ECO:0000256" key="6">
    <source>
        <dbReference type="SAM" id="MobiDB-lite"/>
    </source>
</evidence>
<protein>
    <recommendedName>
        <fullName evidence="7">Histone chaperone domain-containing protein</fullName>
    </recommendedName>
</protein>
<name>A0A4S4LRJ8_9AGAM</name>
<sequence length="129" mass="14062">MSTDATTPSTVTTTGTTPVTDASVANGSVDKGKGKLAPTDVPMEEEEEDDDEEEEEEEEEEDEMEEDHSQDLAELDPSLILPRRTRGVKIDYASEEALRKAGLKPEAPGADEDEAEDSFVARDDEMQAD</sequence>
<keyword evidence="4" id="KW-0143">Chaperone</keyword>
<evidence type="ECO:0000256" key="2">
    <source>
        <dbReference type="ARBA" id="ARBA00004123"/>
    </source>
</evidence>
<dbReference type="EMBL" id="SGPL01000237">
    <property type="protein sequence ID" value="THH14969.1"/>
    <property type="molecule type" value="Genomic_DNA"/>
</dbReference>
<comment type="subcellular location">
    <subcellularLocation>
        <location evidence="2">Nucleus</location>
    </subcellularLocation>
</comment>
<keyword evidence="5" id="KW-0539">Nucleus</keyword>